<feature type="region of interest" description="Disordered" evidence="2">
    <location>
        <begin position="338"/>
        <end position="387"/>
    </location>
</feature>
<reference evidence="5" key="1">
    <citation type="submission" date="2023-11" db="EMBL/GenBank/DDBJ databases">
        <authorList>
            <person name="Alioto T."/>
            <person name="Alioto T."/>
            <person name="Gomez Garrido J."/>
        </authorList>
    </citation>
    <scope>NUCLEOTIDE SEQUENCE</scope>
</reference>
<feature type="transmembrane region" description="Helical" evidence="3">
    <location>
        <begin position="64"/>
        <end position="84"/>
    </location>
</feature>
<dbReference type="InterPro" id="IPR001199">
    <property type="entry name" value="Cyt_B5-like_heme/steroid-bd"/>
</dbReference>
<keyword evidence="3" id="KW-1133">Transmembrane helix</keyword>
<evidence type="ECO:0000256" key="2">
    <source>
        <dbReference type="SAM" id="MobiDB-lite"/>
    </source>
</evidence>
<feature type="compositionally biased region" description="Basic and acidic residues" evidence="2">
    <location>
        <begin position="344"/>
        <end position="366"/>
    </location>
</feature>
<dbReference type="Proteomes" id="UP001296104">
    <property type="component" value="Unassembled WGS sequence"/>
</dbReference>
<dbReference type="GO" id="GO:0016020">
    <property type="term" value="C:membrane"/>
    <property type="evidence" value="ECO:0007669"/>
    <property type="project" value="TreeGrafter"/>
</dbReference>
<dbReference type="AlphaFoldDB" id="A0AAI9EFF6"/>
<dbReference type="InterPro" id="IPR036400">
    <property type="entry name" value="Cyt_B5-like_heme/steroid_sf"/>
</dbReference>
<dbReference type="PANTHER" id="PTHR10281">
    <property type="entry name" value="MEMBRANE-ASSOCIATED PROGESTERONE RECEPTOR COMPONENT-RELATED"/>
    <property type="match status" value="1"/>
</dbReference>
<dbReference type="Gene3D" id="3.10.120.10">
    <property type="entry name" value="Cytochrome b5-like heme/steroid binding domain"/>
    <property type="match status" value="1"/>
</dbReference>
<name>A0AAI9EFF6_9PEZI</name>
<feature type="compositionally biased region" description="Acidic residues" evidence="2">
    <location>
        <begin position="368"/>
        <end position="380"/>
    </location>
</feature>
<dbReference type="PANTHER" id="PTHR10281:SF76">
    <property type="entry name" value="CALCUTTA CUP-RELATED"/>
    <property type="match status" value="1"/>
</dbReference>
<feature type="compositionally biased region" description="Basic and acidic residues" evidence="2">
    <location>
        <begin position="21"/>
        <end position="37"/>
    </location>
</feature>
<evidence type="ECO:0000259" key="4">
    <source>
        <dbReference type="SMART" id="SM01117"/>
    </source>
</evidence>
<gene>
    <name evidence="5" type="ORF">LECACI_7A009680</name>
</gene>
<proteinExistence type="inferred from homology"/>
<dbReference type="Pfam" id="PF00173">
    <property type="entry name" value="Cyt-b5"/>
    <property type="match status" value="1"/>
</dbReference>
<evidence type="ECO:0000256" key="3">
    <source>
        <dbReference type="SAM" id="Phobius"/>
    </source>
</evidence>
<dbReference type="InterPro" id="IPR050577">
    <property type="entry name" value="MAPR/NEUFC/NENF-like"/>
</dbReference>
<evidence type="ECO:0000313" key="5">
    <source>
        <dbReference type="EMBL" id="CAK4034522.1"/>
    </source>
</evidence>
<evidence type="ECO:0000256" key="1">
    <source>
        <dbReference type="ARBA" id="ARBA00038357"/>
    </source>
</evidence>
<dbReference type="SMART" id="SM01117">
    <property type="entry name" value="Cyt-b5"/>
    <property type="match status" value="1"/>
</dbReference>
<organism evidence="5 6">
    <name type="scientific">Lecanosticta acicola</name>
    <dbReference type="NCBI Taxonomy" id="111012"/>
    <lineage>
        <taxon>Eukaryota</taxon>
        <taxon>Fungi</taxon>
        <taxon>Dikarya</taxon>
        <taxon>Ascomycota</taxon>
        <taxon>Pezizomycotina</taxon>
        <taxon>Dothideomycetes</taxon>
        <taxon>Dothideomycetidae</taxon>
        <taxon>Mycosphaerellales</taxon>
        <taxon>Mycosphaerellaceae</taxon>
        <taxon>Lecanosticta</taxon>
    </lineage>
</organism>
<sequence length="387" mass="43319">MPTELRNRKVAPPPPPPPRDPPSERIHKEEEEEDKSKQKSTPRRSASSSGRRKDEGPPDLEPNIWVVACLFLLFSLVVGTFVFYKIDNRDDGPFATWVKRQSPWIDATFNRSPALRRQQTLLFGAAAQETTLKLTEEELKAFTGKDAEQPIYLAIDGVIFDVSASPAFYGPGGHYHHFVGRDATRAWITECWDEEEQFTWRLDGVEAMFLPKWMDETIEAAGRGEFEGVEGLDAMPKDMLGTLAKKAMQKYGSITDGEKKERRKRDREEAEAKVKETLEHWKGFFTGNGKYKVVGEVVRDETRPAPPKPCAEAMKKRPTKGGKLESLMGAMGGMMGGMGGGGNGEKKGEMPDFVKQKLAEQKKAAEAETIEEVELEDDDDGLAHEEL</sequence>
<comment type="similarity">
    <text evidence="1">Belongs to the cytochrome b5 family. MAPR subfamily.</text>
</comment>
<feature type="region of interest" description="Disordered" evidence="2">
    <location>
        <begin position="301"/>
        <end position="322"/>
    </location>
</feature>
<dbReference type="EMBL" id="CAVMBE010000121">
    <property type="protein sequence ID" value="CAK4034522.1"/>
    <property type="molecule type" value="Genomic_DNA"/>
</dbReference>
<feature type="region of interest" description="Disordered" evidence="2">
    <location>
        <begin position="1"/>
        <end position="58"/>
    </location>
</feature>
<keyword evidence="6" id="KW-1185">Reference proteome</keyword>
<dbReference type="GO" id="GO:0012505">
    <property type="term" value="C:endomembrane system"/>
    <property type="evidence" value="ECO:0007669"/>
    <property type="project" value="TreeGrafter"/>
</dbReference>
<dbReference type="SUPFAM" id="SSF55856">
    <property type="entry name" value="Cytochrome b5-like heme/steroid binding domain"/>
    <property type="match status" value="1"/>
</dbReference>
<feature type="compositionally biased region" description="Pro residues" evidence="2">
    <location>
        <begin position="11"/>
        <end position="20"/>
    </location>
</feature>
<accession>A0AAI9EFF6</accession>
<keyword evidence="3" id="KW-0472">Membrane</keyword>
<keyword evidence="3" id="KW-0812">Transmembrane</keyword>
<protein>
    <submittedName>
        <fullName evidence="5">Membrane steroid-binding 2</fullName>
    </submittedName>
</protein>
<evidence type="ECO:0000313" key="6">
    <source>
        <dbReference type="Proteomes" id="UP001296104"/>
    </source>
</evidence>
<feature type="domain" description="Cytochrome b5 heme-binding" evidence="4">
    <location>
        <begin position="134"/>
        <end position="219"/>
    </location>
</feature>
<comment type="caution">
    <text evidence="5">The sequence shown here is derived from an EMBL/GenBank/DDBJ whole genome shotgun (WGS) entry which is preliminary data.</text>
</comment>